<reference evidence="1" key="1">
    <citation type="submission" date="2023-06" db="EMBL/GenBank/DDBJ databases">
        <authorList>
            <person name="Kurt Z."/>
        </authorList>
    </citation>
    <scope>NUCLEOTIDE SEQUENCE</scope>
</reference>
<evidence type="ECO:0000313" key="1">
    <source>
        <dbReference type="EMBL" id="CAI9930130.1"/>
    </source>
</evidence>
<sequence>MNKNCVCGVNDIKQNISNTLSCKSCSLVIQNSVASADNKRCGCSSSTMLNLFGNICVSECSTNELFNSSINQCVCTVINNTCTCNSTSISFKNTCYQCESNKVSNVNATRYICEVALSLNWMRCVPECSPNEHIVNKRSMCINDLTNGTCAPNKAKKDFSFAIVGFCGRFNYNLRFGRYVPEIKLKRAKKKRNRSLTQHRSQF</sequence>
<accession>A0AA86TV72</accession>
<evidence type="ECO:0000313" key="3">
    <source>
        <dbReference type="Proteomes" id="UP001642409"/>
    </source>
</evidence>
<gene>
    <name evidence="1" type="ORF">HINF_LOCUS17775</name>
    <name evidence="2" type="ORF">HINF_LOCUS74846</name>
</gene>
<comment type="caution">
    <text evidence="1">The sequence shown here is derived from an EMBL/GenBank/DDBJ whole genome shotgun (WGS) entry which is preliminary data.</text>
</comment>
<reference evidence="2 3" key="2">
    <citation type="submission" date="2024-07" db="EMBL/GenBank/DDBJ databases">
        <authorList>
            <person name="Akdeniz Z."/>
        </authorList>
    </citation>
    <scope>NUCLEOTIDE SEQUENCE [LARGE SCALE GENOMIC DNA]</scope>
</reference>
<dbReference type="EMBL" id="CATOUU010000449">
    <property type="protein sequence ID" value="CAI9930130.1"/>
    <property type="molecule type" value="Genomic_DNA"/>
</dbReference>
<dbReference type="AlphaFoldDB" id="A0AA86TV72"/>
<keyword evidence="3" id="KW-1185">Reference proteome</keyword>
<proteinExistence type="predicted"/>
<evidence type="ECO:0000313" key="2">
    <source>
        <dbReference type="EMBL" id="CAL6108187.1"/>
    </source>
</evidence>
<dbReference type="EMBL" id="CAXDID020000647">
    <property type="protein sequence ID" value="CAL6108187.1"/>
    <property type="molecule type" value="Genomic_DNA"/>
</dbReference>
<protein>
    <submittedName>
        <fullName evidence="2">Hypothetical_protein</fullName>
    </submittedName>
</protein>
<dbReference type="Proteomes" id="UP001642409">
    <property type="component" value="Unassembled WGS sequence"/>
</dbReference>
<name>A0AA86TV72_9EUKA</name>
<organism evidence="1">
    <name type="scientific">Hexamita inflata</name>
    <dbReference type="NCBI Taxonomy" id="28002"/>
    <lineage>
        <taxon>Eukaryota</taxon>
        <taxon>Metamonada</taxon>
        <taxon>Diplomonadida</taxon>
        <taxon>Hexamitidae</taxon>
        <taxon>Hexamitinae</taxon>
        <taxon>Hexamita</taxon>
    </lineage>
</organism>